<keyword evidence="4" id="KW-1185">Reference proteome</keyword>
<evidence type="ECO:0000256" key="1">
    <source>
        <dbReference type="ARBA" id="ARBA00022741"/>
    </source>
</evidence>
<keyword evidence="1" id="KW-0547">Nucleotide-binding</keyword>
<proteinExistence type="predicted"/>
<dbReference type="AlphaFoldDB" id="A0AAD1R9J5"/>
<evidence type="ECO:0000313" key="3">
    <source>
        <dbReference type="EMBL" id="CAH2246039.1"/>
    </source>
</evidence>
<dbReference type="Gene3D" id="3.40.50.300">
    <property type="entry name" value="P-loop containing nucleotide triphosphate hydrolases"/>
    <property type="match status" value="1"/>
</dbReference>
<name>A0AAD1R9J5_PELCU</name>
<dbReference type="Pfam" id="PF00071">
    <property type="entry name" value="Ras"/>
    <property type="match status" value="1"/>
</dbReference>
<gene>
    <name evidence="3" type="ORF">PECUL_23A008335</name>
</gene>
<evidence type="ECO:0000313" key="4">
    <source>
        <dbReference type="Proteomes" id="UP001295444"/>
    </source>
</evidence>
<protein>
    <submittedName>
        <fullName evidence="3">GTPase 1</fullName>
    </submittedName>
</protein>
<dbReference type="InterPro" id="IPR001806">
    <property type="entry name" value="Small_GTPase"/>
</dbReference>
<dbReference type="SUPFAM" id="SSF52540">
    <property type="entry name" value="P-loop containing nucleoside triphosphate hydrolases"/>
    <property type="match status" value="1"/>
</dbReference>
<evidence type="ECO:0000256" key="2">
    <source>
        <dbReference type="ARBA" id="ARBA00023134"/>
    </source>
</evidence>
<accession>A0AAD1R9J5</accession>
<dbReference type="PANTHER" id="PTHR24070">
    <property type="entry name" value="RAS, DI-RAS, AND RHEB FAMILY MEMBERS OF SMALL GTPASE SUPERFAMILY"/>
    <property type="match status" value="1"/>
</dbReference>
<dbReference type="InterPro" id="IPR027417">
    <property type="entry name" value="P-loop_NTPase"/>
</dbReference>
<organism evidence="3 4">
    <name type="scientific">Pelobates cultripes</name>
    <name type="common">Western spadefoot toad</name>
    <dbReference type="NCBI Taxonomy" id="61616"/>
    <lineage>
        <taxon>Eukaryota</taxon>
        <taxon>Metazoa</taxon>
        <taxon>Chordata</taxon>
        <taxon>Craniata</taxon>
        <taxon>Vertebrata</taxon>
        <taxon>Euteleostomi</taxon>
        <taxon>Amphibia</taxon>
        <taxon>Batrachia</taxon>
        <taxon>Anura</taxon>
        <taxon>Pelobatoidea</taxon>
        <taxon>Pelobatidae</taxon>
        <taxon>Pelobates</taxon>
    </lineage>
</organism>
<dbReference type="GO" id="GO:0003924">
    <property type="term" value="F:GTPase activity"/>
    <property type="evidence" value="ECO:0007669"/>
    <property type="project" value="InterPro"/>
</dbReference>
<dbReference type="GO" id="GO:0016020">
    <property type="term" value="C:membrane"/>
    <property type="evidence" value="ECO:0007669"/>
    <property type="project" value="InterPro"/>
</dbReference>
<dbReference type="GO" id="GO:0007165">
    <property type="term" value="P:signal transduction"/>
    <property type="evidence" value="ECO:0007669"/>
    <property type="project" value="InterPro"/>
</dbReference>
<dbReference type="InterPro" id="IPR020849">
    <property type="entry name" value="Small_GTPase_Ras-type"/>
</dbReference>
<dbReference type="GO" id="GO:0005525">
    <property type="term" value="F:GTP binding"/>
    <property type="evidence" value="ECO:0007669"/>
    <property type="project" value="UniProtKB-KW"/>
</dbReference>
<reference evidence="3" key="1">
    <citation type="submission" date="2022-03" db="EMBL/GenBank/DDBJ databases">
        <authorList>
            <person name="Alioto T."/>
            <person name="Alioto T."/>
            <person name="Gomez Garrido J."/>
        </authorList>
    </citation>
    <scope>NUCLEOTIDE SEQUENCE</scope>
</reference>
<dbReference type="Proteomes" id="UP001295444">
    <property type="component" value="Chromosome 02"/>
</dbReference>
<dbReference type="SMART" id="SM00175">
    <property type="entry name" value="RAB"/>
    <property type="match status" value="1"/>
</dbReference>
<dbReference type="SMART" id="SM00173">
    <property type="entry name" value="RAS"/>
    <property type="match status" value="1"/>
</dbReference>
<dbReference type="SMART" id="SM00174">
    <property type="entry name" value="RHO"/>
    <property type="match status" value="1"/>
</dbReference>
<keyword evidence="2" id="KW-0342">GTP-binding</keyword>
<sequence length="174" mass="19709">MDGIIRIYDSHILVDVLGSKSHDGKSSLAVHFVFGEFPVEYESSFKMTWNKTLVLGEDEFELDIVDSAGHNEHSIVPHAFVLGINGYIVVYSIGCERSFQTARKLCKYLVDLHRHCARQVKYEEGKNLANSCGAAFMEVSAKSLEESMQVFNKIICEIGHVERAFWDQQICDIM</sequence>
<dbReference type="EMBL" id="OW240913">
    <property type="protein sequence ID" value="CAH2246039.1"/>
    <property type="molecule type" value="Genomic_DNA"/>
</dbReference>
<dbReference type="PROSITE" id="PS51419">
    <property type="entry name" value="RAB"/>
    <property type="match status" value="1"/>
</dbReference>